<dbReference type="InterPro" id="IPR001242">
    <property type="entry name" value="Condensation_dom"/>
</dbReference>
<dbReference type="InterPro" id="IPR023213">
    <property type="entry name" value="CAT-like_dom_sf"/>
</dbReference>
<dbReference type="Proteomes" id="UP000305222">
    <property type="component" value="Unassembled WGS sequence"/>
</dbReference>
<sequence length="71" mass="8219">AQTGMWFAQQLDPLNPIYNTGEYVEINGNINQEIFELAVRKVVTEAEALHIRFEEDEIGPWQVIEKSSNFH</sequence>
<dbReference type="SUPFAM" id="SSF52777">
    <property type="entry name" value="CoA-dependent acyltransferases"/>
    <property type="match status" value="1"/>
</dbReference>
<feature type="domain" description="Condensation" evidence="1">
    <location>
        <begin position="1"/>
        <end position="70"/>
    </location>
</feature>
<feature type="non-terminal residue" evidence="2">
    <location>
        <position position="1"/>
    </location>
</feature>
<dbReference type="EMBL" id="SZON01004037">
    <property type="protein sequence ID" value="TKI74823.1"/>
    <property type="molecule type" value="Genomic_DNA"/>
</dbReference>
<comment type="caution">
    <text evidence="2">The sequence shown here is derived from an EMBL/GenBank/DDBJ whole genome shotgun (WGS) entry which is preliminary data.</text>
</comment>
<evidence type="ECO:0000313" key="2">
    <source>
        <dbReference type="EMBL" id="TKI74823.1"/>
    </source>
</evidence>
<dbReference type="Gene3D" id="3.30.559.10">
    <property type="entry name" value="Chloramphenicol acetyltransferase-like domain"/>
    <property type="match status" value="1"/>
</dbReference>
<evidence type="ECO:0000259" key="1">
    <source>
        <dbReference type="Pfam" id="PF00668"/>
    </source>
</evidence>
<name>A0A4V5TNG1_9BACI</name>
<evidence type="ECO:0000313" key="3">
    <source>
        <dbReference type="Proteomes" id="UP000305222"/>
    </source>
</evidence>
<organism evidence="2 3">
    <name type="scientific">Bacillus wiedmannii</name>
    <dbReference type="NCBI Taxonomy" id="1890302"/>
    <lineage>
        <taxon>Bacteria</taxon>
        <taxon>Bacillati</taxon>
        <taxon>Bacillota</taxon>
        <taxon>Bacilli</taxon>
        <taxon>Bacillales</taxon>
        <taxon>Bacillaceae</taxon>
        <taxon>Bacillus</taxon>
        <taxon>Bacillus cereus group</taxon>
    </lineage>
</organism>
<dbReference type="GO" id="GO:0008610">
    <property type="term" value="P:lipid biosynthetic process"/>
    <property type="evidence" value="ECO:0007669"/>
    <property type="project" value="UniProtKB-ARBA"/>
</dbReference>
<proteinExistence type="predicted"/>
<gene>
    <name evidence="2" type="ORF">FC699_38015</name>
</gene>
<accession>A0A4V5TNG1</accession>
<dbReference type="GO" id="GO:0003824">
    <property type="term" value="F:catalytic activity"/>
    <property type="evidence" value="ECO:0007669"/>
    <property type="project" value="InterPro"/>
</dbReference>
<feature type="non-terminal residue" evidence="2">
    <location>
        <position position="71"/>
    </location>
</feature>
<dbReference type="Pfam" id="PF00668">
    <property type="entry name" value="Condensation"/>
    <property type="match status" value="1"/>
</dbReference>
<protein>
    <recommendedName>
        <fullName evidence="1">Condensation domain-containing protein</fullName>
    </recommendedName>
</protein>
<dbReference type="AlphaFoldDB" id="A0A4V5TNG1"/>
<reference evidence="2 3" key="1">
    <citation type="journal article" date="2019" name="Environ. Microbiol.">
        <title>An active ?-lactamase is a part of an orchestrated cell wall stress resistance network of Bacillus subtilis and related rhizosphere species.</title>
        <authorList>
            <person name="Bucher T."/>
            <person name="Keren-Paz A."/>
            <person name="Hausser J."/>
            <person name="Olender T."/>
            <person name="Cytryn E."/>
            <person name="Kolodkin-Gal I."/>
        </authorList>
    </citation>
    <scope>NUCLEOTIDE SEQUENCE [LARGE SCALE GENOMIC DNA]</scope>
    <source>
        <strain evidence="2 3">I5</strain>
    </source>
</reference>